<dbReference type="AlphaFoldDB" id="A0AAN9XF06"/>
<evidence type="ECO:0000259" key="20">
    <source>
        <dbReference type="Pfam" id="PF00125"/>
    </source>
</evidence>
<keyword evidence="6" id="KW-0488">Methylation</keyword>
<evidence type="ECO:0000256" key="6">
    <source>
        <dbReference type="ARBA" id="ARBA00022481"/>
    </source>
</evidence>
<dbReference type="InterPro" id="IPR000164">
    <property type="entry name" value="Histone_H3/CENP-A"/>
</dbReference>
<evidence type="ECO:0000256" key="18">
    <source>
        <dbReference type="SAM" id="MobiDB-lite"/>
    </source>
</evidence>
<evidence type="ECO:0000256" key="7">
    <source>
        <dbReference type="ARBA" id="ARBA00022692"/>
    </source>
</evidence>
<keyword evidence="22" id="KW-1185">Reference proteome</keyword>
<evidence type="ECO:0000256" key="13">
    <source>
        <dbReference type="ARBA" id="ARBA00023269"/>
    </source>
</evidence>
<keyword evidence="7 19" id="KW-0812">Transmembrane</keyword>
<dbReference type="Gene3D" id="1.10.10.1740">
    <property type="entry name" value="Transmembrane protein 14-like"/>
    <property type="match status" value="1"/>
</dbReference>
<evidence type="ECO:0000256" key="3">
    <source>
        <dbReference type="ARBA" id="ARBA00007590"/>
    </source>
</evidence>
<dbReference type="SUPFAM" id="SSF47113">
    <property type="entry name" value="Histone-fold"/>
    <property type="match status" value="1"/>
</dbReference>
<dbReference type="PANTHER" id="PTHR11426">
    <property type="entry name" value="HISTONE H3"/>
    <property type="match status" value="1"/>
</dbReference>
<feature type="transmembrane region" description="Helical" evidence="19">
    <location>
        <begin position="337"/>
        <end position="358"/>
    </location>
</feature>
<dbReference type="GO" id="GO:0000786">
    <property type="term" value="C:nucleosome"/>
    <property type="evidence" value="ECO:0007669"/>
    <property type="project" value="UniProtKB-KW"/>
</dbReference>
<evidence type="ECO:0000256" key="10">
    <source>
        <dbReference type="ARBA" id="ARBA00022990"/>
    </source>
</evidence>
<dbReference type="GO" id="GO:0000776">
    <property type="term" value="C:kinetochore"/>
    <property type="evidence" value="ECO:0007669"/>
    <property type="project" value="UniProtKB-KW"/>
</dbReference>
<evidence type="ECO:0000256" key="4">
    <source>
        <dbReference type="ARBA" id="ARBA00010343"/>
    </source>
</evidence>
<dbReference type="GO" id="GO:0016020">
    <property type="term" value="C:membrane"/>
    <property type="evidence" value="ECO:0007669"/>
    <property type="project" value="UniProtKB-SubCell"/>
</dbReference>
<evidence type="ECO:0000256" key="12">
    <source>
        <dbReference type="ARBA" id="ARBA00023136"/>
    </source>
</evidence>
<evidence type="ECO:0000256" key="5">
    <source>
        <dbReference type="ARBA" id="ARBA00022454"/>
    </source>
</evidence>
<keyword evidence="11" id="KW-0238">DNA-binding</keyword>
<feature type="transmembrane region" description="Helical" evidence="19">
    <location>
        <begin position="395"/>
        <end position="414"/>
    </location>
</feature>
<dbReference type="FunFam" id="1.10.20.10:FF:000106">
    <property type="entry name" value="Centromeric histone 3"/>
    <property type="match status" value="1"/>
</dbReference>
<feature type="transmembrane region" description="Helical" evidence="19">
    <location>
        <begin position="365"/>
        <end position="383"/>
    </location>
</feature>
<dbReference type="InterPro" id="IPR009072">
    <property type="entry name" value="Histone-fold"/>
</dbReference>
<comment type="caution">
    <text evidence="21">The sequence shown here is derived from an EMBL/GenBank/DDBJ whole genome shotgun (WGS) entry which is preliminary data.</text>
</comment>
<dbReference type="Proteomes" id="UP001386955">
    <property type="component" value="Unassembled WGS sequence"/>
</dbReference>
<name>A0AAN9XF06_PSOTE</name>
<evidence type="ECO:0000256" key="11">
    <source>
        <dbReference type="ARBA" id="ARBA00023125"/>
    </source>
</evidence>
<gene>
    <name evidence="21" type="ORF">VNO78_25130</name>
</gene>
<feature type="compositionally biased region" description="Basic residues" evidence="18">
    <location>
        <begin position="1"/>
        <end position="15"/>
    </location>
</feature>
<dbReference type="SMART" id="SM00428">
    <property type="entry name" value="H3"/>
    <property type="match status" value="1"/>
</dbReference>
<dbReference type="CDD" id="cd22911">
    <property type="entry name" value="HFD_H3"/>
    <property type="match status" value="1"/>
</dbReference>
<comment type="similarity">
    <text evidence="4">Belongs to the histone H3 family.</text>
</comment>
<comment type="subcellular location">
    <subcellularLocation>
        <location evidence="2">Chromosome</location>
        <location evidence="2">Centromere</location>
        <location evidence="2">Kinetochore</location>
    </subcellularLocation>
    <subcellularLocation>
        <location evidence="1">Membrane</location>
    </subcellularLocation>
</comment>
<feature type="compositionally biased region" description="Basic and acidic residues" evidence="18">
    <location>
        <begin position="45"/>
        <end position="56"/>
    </location>
</feature>
<evidence type="ECO:0000313" key="22">
    <source>
        <dbReference type="Proteomes" id="UP001386955"/>
    </source>
</evidence>
<feature type="transmembrane region" description="Helical" evidence="19">
    <location>
        <begin position="310"/>
        <end position="331"/>
    </location>
</feature>
<comment type="similarity">
    <text evidence="3">Belongs to the TMEM14 family.</text>
</comment>
<organism evidence="21 22">
    <name type="scientific">Psophocarpus tetragonolobus</name>
    <name type="common">Winged bean</name>
    <name type="synonym">Dolichos tetragonolobus</name>
    <dbReference type="NCBI Taxonomy" id="3891"/>
    <lineage>
        <taxon>Eukaryota</taxon>
        <taxon>Viridiplantae</taxon>
        <taxon>Streptophyta</taxon>
        <taxon>Embryophyta</taxon>
        <taxon>Tracheophyta</taxon>
        <taxon>Spermatophyta</taxon>
        <taxon>Magnoliopsida</taxon>
        <taxon>eudicotyledons</taxon>
        <taxon>Gunneridae</taxon>
        <taxon>Pentapetalae</taxon>
        <taxon>rosids</taxon>
        <taxon>fabids</taxon>
        <taxon>Fabales</taxon>
        <taxon>Fabaceae</taxon>
        <taxon>Papilionoideae</taxon>
        <taxon>50 kb inversion clade</taxon>
        <taxon>NPAAA clade</taxon>
        <taxon>indigoferoid/millettioid clade</taxon>
        <taxon>Phaseoleae</taxon>
        <taxon>Psophocarpus</taxon>
    </lineage>
</organism>
<dbReference type="InterPro" id="IPR005349">
    <property type="entry name" value="TMEM14"/>
</dbReference>
<dbReference type="Pfam" id="PF00125">
    <property type="entry name" value="Histone"/>
    <property type="match status" value="1"/>
</dbReference>
<feature type="region of interest" description="Disordered" evidence="18">
    <location>
        <begin position="1"/>
        <end position="66"/>
    </location>
</feature>
<keyword evidence="14" id="KW-0137">Centromere</keyword>
<evidence type="ECO:0000256" key="8">
    <source>
        <dbReference type="ARBA" id="ARBA00022838"/>
    </source>
</evidence>
<evidence type="ECO:0000256" key="9">
    <source>
        <dbReference type="ARBA" id="ARBA00022989"/>
    </source>
</evidence>
<dbReference type="GO" id="GO:0003677">
    <property type="term" value="F:DNA binding"/>
    <property type="evidence" value="ECO:0007669"/>
    <property type="project" value="UniProtKB-KW"/>
</dbReference>
<dbReference type="InterPro" id="IPR007125">
    <property type="entry name" value="H2A/H2B/H3"/>
</dbReference>
<evidence type="ECO:0000256" key="19">
    <source>
        <dbReference type="SAM" id="Phobius"/>
    </source>
</evidence>
<dbReference type="PRINTS" id="PR00622">
    <property type="entry name" value="HISTONEH3"/>
</dbReference>
<dbReference type="GO" id="GO:0046982">
    <property type="term" value="F:protein heterodimerization activity"/>
    <property type="evidence" value="ECO:0007669"/>
    <property type="project" value="InterPro"/>
</dbReference>
<evidence type="ECO:0000256" key="2">
    <source>
        <dbReference type="ARBA" id="ARBA00004629"/>
    </source>
</evidence>
<keyword evidence="5" id="KW-0158">Chromosome</keyword>
<dbReference type="InterPro" id="IPR044890">
    <property type="entry name" value="TMEM14_sf"/>
</dbReference>
<dbReference type="Pfam" id="PF03647">
    <property type="entry name" value="Tmemb_14"/>
    <property type="match status" value="1"/>
</dbReference>
<dbReference type="EMBL" id="JAYMYS010000006">
    <property type="protein sequence ID" value="KAK7389835.1"/>
    <property type="molecule type" value="Genomic_DNA"/>
</dbReference>
<evidence type="ECO:0000256" key="16">
    <source>
        <dbReference type="ARBA" id="ARBA00075700"/>
    </source>
</evidence>
<accession>A0AAN9XF06</accession>
<evidence type="ECO:0000256" key="14">
    <source>
        <dbReference type="ARBA" id="ARBA00023328"/>
    </source>
</evidence>
<feature type="domain" description="Core Histone H2A/H2B/H3" evidence="20">
    <location>
        <begin position="65"/>
        <end position="153"/>
    </location>
</feature>
<sequence length="431" mass="46622">MARVKHTPASRKSSKNKAPPTAAASASASTPTPPSPLSQSPTTRARSEAQRAGETRGRKKSRYKPGTVALREIRHFQKSCKLLIPAAPFIRCVKQITNQISTQVSRWTPEAVVALQEAAEEHLVHLFQDGMLCAIHAKRVTLMKKDIELARRLAGIGRPCWMSFFGGFDLGLDDQYLVIYVIISIPCSLPTSRTKGVTGAEMAASTAMSQLSCFSALHRSLHLHRCSLLCPSRRSKLSVVMSLERYGTDTAGSDTKNTPSYAADLSKLHVEDMQNTYSAKDNHNAEKIGLGEATQESVNQPKKTAKIHDFCLGIPFGGFVLTGGIVGFLFSRSPATLSSGVLFGGALLFLSTLSLKVWRQGKSSLLFILGQAALSGALIWKNFQSYSLAKKIFPTGFSAIISSAMLCFYLYVLISGGNPPPKKLKPSASTA</sequence>
<keyword evidence="13" id="KW-0544">Nucleosome core</keyword>
<evidence type="ECO:0000256" key="1">
    <source>
        <dbReference type="ARBA" id="ARBA00004370"/>
    </source>
</evidence>
<feature type="compositionally biased region" description="Low complexity" evidence="18">
    <location>
        <begin position="18"/>
        <end position="30"/>
    </location>
</feature>
<dbReference type="GO" id="GO:0030527">
    <property type="term" value="F:structural constituent of chromatin"/>
    <property type="evidence" value="ECO:0007669"/>
    <property type="project" value="InterPro"/>
</dbReference>
<keyword evidence="9 19" id="KW-1133">Transmembrane helix</keyword>
<dbReference type="Gene3D" id="1.10.20.10">
    <property type="entry name" value="Histone, subunit A"/>
    <property type="match status" value="1"/>
</dbReference>
<proteinExistence type="inferred from homology"/>
<protein>
    <recommendedName>
        <fullName evidence="15">Histone H3-like centromeric protein CENH3</fullName>
    </recommendedName>
    <alternativeName>
        <fullName evidence="17">Centromeric histone CENH3</fullName>
    </alternativeName>
    <alternativeName>
        <fullName evidence="16">Centromeric histone H3</fullName>
    </alternativeName>
</protein>
<evidence type="ECO:0000256" key="15">
    <source>
        <dbReference type="ARBA" id="ARBA00072323"/>
    </source>
</evidence>
<evidence type="ECO:0000313" key="21">
    <source>
        <dbReference type="EMBL" id="KAK7389835.1"/>
    </source>
</evidence>
<evidence type="ECO:0000256" key="17">
    <source>
        <dbReference type="ARBA" id="ARBA00083474"/>
    </source>
</evidence>
<reference evidence="21 22" key="1">
    <citation type="submission" date="2024-01" db="EMBL/GenBank/DDBJ databases">
        <title>The genomes of 5 underutilized Papilionoideae crops provide insights into root nodulation and disease resistanc.</title>
        <authorList>
            <person name="Jiang F."/>
        </authorList>
    </citation>
    <scope>NUCLEOTIDE SEQUENCE [LARGE SCALE GENOMIC DNA]</scope>
    <source>
        <strain evidence="21">DUOXIRENSHENG_FW03</strain>
        <tissue evidence="21">Leaves</tissue>
    </source>
</reference>
<keyword evidence="8" id="KW-0995">Kinetochore</keyword>
<keyword evidence="10" id="KW-0007">Acetylation</keyword>
<keyword evidence="12 19" id="KW-0472">Membrane</keyword>